<dbReference type="AlphaFoldDB" id="A0A6B0Z295"/>
<organism evidence="1">
    <name type="scientific">Caldilineaceae bacterium SB0664_bin_27</name>
    <dbReference type="NCBI Taxonomy" id="2605260"/>
    <lineage>
        <taxon>Bacteria</taxon>
        <taxon>Bacillati</taxon>
        <taxon>Chloroflexota</taxon>
        <taxon>Caldilineae</taxon>
        <taxon>Caldilineales</taxon>
        <taxon>Caldilineaceae</taxon>
    </lineage>
</organism>
<reference evidence="1" key="1">
    <citation type="submission" date="2019-09" db="EMBL/GenBank/DDBJ databases">
        <title>Characterisation of the sponge microbiome using genome-centric metagenomics.</title>
        <authorList>
            <person name="Engelberts J.P."/>
            <person name="Robbins S.J."/>
            <person name="De Goeij J.M."/>
            <person name="Aranda M."/>
            <person name="Bell S.C."/>
            <person name="Webster N.S."/>
        </authorList>
    </citation>
    <scope>NUCLEOTIDE SEQUENCE</scope>
    <source>
        <strain evidence="1">SB0664_bin_27</strain>
    </source>
</reference>
<protein>
    <submittedName>
        <fullName evidence="1">Restriction endonuclease</fullName>
    </submittedName>
</protein>
<keyword evidence="1" id="KW-0255">Endonuclease</keyword>
<dbReference type="EMBL" id="VXRG01000171">
    <property type="protein sequence ID" value="MXY95778.1"/>
    <property type="molecule type" value="Genomic_DNA"/>
</dbReference>
<comment type="caution">
    <text evidence="1">The sequence shown here is derived from an EMBL/GenBank/DDBJ whole genome shotgun (WGS) entry which is preliminary data.</text>
</comment>
<keyword evidence="1" id="KW-0378">Hydrolase</keyword>
<proteinExistence type="predicted"/>
<dbReference type="GO" id="GO:0004519">
    <property type="term" value="F:endonuclease activity"/>
    <property type="evidence" value="ECO:0007669"/>
    <property type="project" value="UniProtKB-KW"/>
</dbReference>
<sequence length="264" mass="30668">MTYHFPDQIINALKETLVLVFWTKKHLRETLGRCEVPSEAIASQDWTNYKYHIIDPILSGLNASEDGLRPLRLLLAETLDYKDCTHLLRFPEGQKRKRDGERQLEHLRLLVKNHDSSLRAKQEEQLQRKKEREKVERQQTFQSHLLEFRDLFVKWTTRTDPAKRGYDLEDLLNGIFDLFELSPRGPFKLLGEQIDGAFILDGDDFLMEAKWQKEPVSLGDLRDLDGAVESKLDNTLGLFVAINGFSDEALQAYPKGTRPRLLCM</sequence>
<accession>A0A6B0Z295</accession>
<keyword evidence="1" id="KW-0540">Nuclease</keyword>
<evidence type="ECO:0000313" key="1">
    <source>
        <dbReference type="EMBL" id="MXY95778.1"/>
    </source>
</evidence>
<name>A0A6B0Z295_9CHLR</name>
<gene>
    <name evidence="1" type="ORF">F4Y42_20255</name>
</gene>